<feature type="domain" description="Cyclin-dependent kinase inhibitor" evidence="7">
    <location>
        <begin position="152"/>
        <end position="197"/>
    </location>
</feature>
<evidence type="ECO:0000313" key="9">
    <source>
        <dbReference type="Proteomes" id="UP001054252"/>
    </source>
</evidence>
<protein>
    <recommendedName>
        <fullName evidence="5">Cyclin-dependent kinase inhibitor</fullName>
    </recommendedName>
</protein>
<feature type="region of interest" description="Disordered" evidence="6">
    <location>
        <begin position="79"/>
        <end position="99"/>
    </location>
</feature>
<evidence type="ECO:0000313" key="8">
    <source>
        <dbReference type="EMBL" id="GKU94727.1"/>
    </source>
</evidence>
<dbReference type="PIRSF" id="PIRSF017811">
    <property type="entry name" value="CDK_inhib_pln"/>
    <property type="match status" value="1"/>
</dbReference>
<evidence type="ECO:0000256" key="1">
    <source>
        <dbReference type="ARBA" id="ARBA00004642"/>
    </source>
</evidence>
<comment type="caution">
    <text evidence="8">The sequence shown here is derived from an EMBL/GenBank/DDBJ whole genome shotgun (WGS) entry which is preliminary data.</text>
</comment>
<reference evidence="8 9" key="1">
    <citation type="journal article" date="2021" name="Commun. Biol.">
        <title>The genome of Shorea leprosula (Dipterocarpaceae) highlights the ecological relevance of drought in aseasonal tropical rainforests.</title>
        <authorList>
            <person name="Ng K.K.S."/>
            <person name="Kobayashi M.J."/>
            <person name="Fawcett J.A."/>
            <person name="Hatakeyama M."/>
            <person name="Paape T."/>
            <person name="Ng C.H."/>
            <person name="Ang C.C."/>
            <person name="Tnah L.H."/>
            <person name="Lee C.T."/>
            <person name="Nishiyama T."/>
            <person name="Sese J."/>
            <person name="O'Brien M.J."/>
            <person name="Copetti D."/>
            <person name="Mohd Noor M.I."/>
            <person name="Ong R.C."/>
            <person name="Putra M."/>
            <person name="Sireger I.Z."/>
            <person name="Indrioko S."/>
            <person name="Kosugi Y."/>
            <person name="Izuno A."/>
            <person name="Isagi Y."/>
            <person name="Lee S.L."/>
            <person name="Shimizu K.K."/>
        </authorList>
    </citation>
    <scope>NUCLEOTIDE SEQUENCE [LARGE SCALE GENOMIC DNA]</scope>
    <source>
        <strain evidence="8">214</strain>
    </source>
</reference>
<gene>
    <name evidence="8" type="ORF">SLEP1_g8174</name>
</gene>
<dbReference type="InterPro" id="IPR044898">
    <property type="entry name" value="CDI_dom_sf"/>
</dbReference>
<dbReference type="EMBL" id="BPVZ01000008">
    <property type="protein sequence ID" value="GKU94727.1"/>
    <property type="molecule type" value="Genomic_DNA"/>
</dbReference>
<dbReference type="InterPro" id="IPR003175">
    <property type="entry name" value="CDI_dom"/>
</dbReference>
<dbReference type="GO" id="GO:0005654">
    <property type="term" value="C:nucleoplasm"/>
    <property type="evidence" value="ECO:0007669"/>
    <property type="project" value="UniProtKB-SubCell"/>
</dbReference>
<comment type="similarity">
    <text evidence="2 5">Belongs to the CDI family. ICK/KRP subfamily.</text>
</comment>
<dbReference type="AlphaFoldDB" id="A0AAV5IA37"/>
<keyword evidence="9" id="KW-1185">Reference proteome</keyword>
<comment type="subcellular location">
    <subcellularLocation>
        <location evidence="1">Nucleus</location>
        <location evidence="1">Nucleoplasm</location>
    </subcellularLocation>
</comment>
<dbReference type="InterPro" id="IPR044275">
    <property type="entry name" value="KRP"/>
</dbReference>
<feature type="region of interest" description="Disordered" evidence="6">
    <location>
        <begin position="113"/>
        <end position="152"/>
    </location>
</feature>
<evidence type="ECO:0000256" key="3">
    <source>
        <dbReference type="ARBA" id="ARBA00023013"/>
    </source>
</evidence>
<evidence type="ECO:0000256" key="4">
    <source>
        <dbReference type="ARBA" id="ARBA00023306"/>
    </source>
</evidence>
<dbReference type="Gene3D" id="4.10.365.10">
    <property type="entry name" value="p27"/>
    <property type="match status" value="1"/>
</dbReference>
<dbReference type="GO" id="GO:0051726">
    <property type="term" value="P:regulation of cell cycle"/>
    <property type="evidence" value="ECO:0007669"/>
    <property type="project" value="InterPro"/>
</dbReference>
<accession>A0AAV5IA37</accession>
<keyword evidence="4" id="KW-0131">Cell cycle</keyword>
<evidence type="ECO:0000256" key="5">
    <source>
        <dbReference type="PIRNR" id="PIRNR017811"/>
    </source>
</evidence>
<dbReference type="PANTHER" id="PTHR46776">
    <property type="entry name" value="CYCLIN-DEPENDENT KINASE INHIBITOR 4-RELATED"/>
    <property type="match status" value="1"/>
</dbReference>
<name>A0AAV5IA37_9ROSI</name>
<evidence type="ECO:0000256" key="2">
    <source>
        <dbReference type="ARBA" id="ARBA00010274"/>
    </source>
</evidence>
<dbReference type="GO" id="GO:0004861">
    <property type="term" value="F:cyclin-dependent protein serine/threonine kinase inhibitor activity"/>
    <property type="evidence" value="ECO:0007669"/>
    <property type="project" value="UniProtKB-UniRule"/>
</dbReference>
<dbReference type="Proteomes" id="UP001054252">
    <property type="component" value="Unassembled WGS sequence"/>
</dbReference>
<organism evidence="8 9">
    <name type="scientific">Rubroshorea leprosula</name>
    <dbReference type="NCBI Taxonomy" id="152421"/>
    <lineage>
        <taxon>Eukaryota</taxon>
        <taxon>Viridiplantae</taxon>
        <taxon>Streptophyta</taxon>
        <taxon>Embryophyta</taxon>
        <taxon>Tracheophyta</taxon>
        <taxon>Spermatophyta</taxon>
        <taxon>Magnoliopsida</taxon>
        <taxon>eudicotyledons</taxon>
        <taxon>Gunneridae</taxon>
        <taxon>Pentapetalae</taxon>
        <taxon>rosids</taxon>
        <taxon>malvids</taxon>
        <taxon>Malvales</taxon>
        <taxon>Dipterocarpaceae</taxon>
        <taxon>Rubroshorea</taxon>
    </lineage>
</organism>
<evidence type="ECO:0000256" key="6">
    <source>
        <dbReference type="SAM" id="MobiDB-lite"/>
    </source>
</evidence>
<feature type="compositionally biased region" description="Low complexity" evidence="6">
    <location>
        <begin position="83"/>
        <end position="95"/>
    </location>
</feature>
<dbReference type="Pfam" id="PF02234">
    <property type="entry name" value="CDI"/>
    <property type="match status" value="1"/>
</dbReference>
<keyword evidence="3 5" id="KW-0649">Protein kinase inhibitor</keyword>
<sequence>MVKKCRAIAKIAVVEMAAPAQVGVRTRARALAMATTEKTARKRKRKLNHCAVTELELSSSSTYIQLRNRRIVVQESVDHRRLSSSSDQEVSCCSSNGSSERIELPDLEAENFEDETSTYSCSERRETTESDELDSTSKPSAVNCHRRSAAEKMPTEAELQEFFTAAEKDLQKQFVDKYNYDIVKDEPLDGRFEWVRLKP</sequence>
<proteinExistence type="inferred from homology"/>
<evidence type="ECO:0000259" key="7">
    <source>
        <dbReference type="Pfam" id="PF02234"/>
    </source>
</evidence>